<dbReference type="Proteomes" id="UP000283832">
    <property type="component" value="Unassembled WGS sequence"/>
</dbReference>
<dbReference type="CDD" id="cd04301">
    <property type="entry name" value="NAT_SF"/>
    <property type="match status" value="1"/>
</dbReference>
<dbReference type="RefSeq" id="WP_119579247.1">
    <property type="nucleotide sequence ID" value="NZ_QXEC01000028.1"/>
</dbReference>
<dbReference type="PANTHER" id="PTHR43877">
    <property type="entry name" value="AMINOALKYLPHOSPHONATE N-ACETYLTRANSFERASE-RELATED-RELATED"/>
    <property type="match status" value="1"/>
</dbReference>
<dbReference type="InterPro" id="IPR050832">
    <property type="entry name" value="Bact_Acetyltransf"/>
</dbReference>
<dbReference type="InterPro" id="IPR016181">
    <property type="entry name" value="Acyl_CoA_acyltransferase"/>
</dbReference>
<keyword evidence="2" id="KW-0012">Acyltransferase</keyword>
<keyword evidence="1 4" id="KW-0808">Transferase</keyword>
<sequence>MTVTLRAATADDLRAVGRLHQRSRVAAYSSFLPPEALADPTPEAMGEYWVERWTWERDSHRMILAMRGDALAGFSYSGPDDENEPDTGLLCAIHLAPAERGRGVGRELMVDALAGMRTRGWRHAVLWVLRENTTARRFYERGGWSPTGVERIELIGTTQTPQLRYSRPL</sequence>
<accession>A0A418MPL8</accession>
<dbReference type="Gene3D" id="3.40.630.30">
    <property type="match status" value="1"/>
</dbReference>
<evidence type="ECO:0000256" key="2">
    <source>
        <dbReference type="ARBA" id="ARBA00023315"/>
    </source>
</evidence>
<reference evidence="4 5" key="1">
    <citation type="submission" date="2018-08" db="EMBL/GenBank/DDBJ databases">
        <title>Jishengella sp. nov., isolated from a root of Azadirachta indica A. Juss. var. siamensis Valenton.</title>
        <authorList>
            <person name="Kuncharoen N."/>
            <person name="Tanasupawat S."/>
            <person name="Kudo T."/>
            <person name="Ohkuma M."/>
        </authorList>
    </citation>
    <scope>NUCLEOTIDE SEQUENCE [LARGE SCALE GENOMIC DNA]</scope>
    <source>
        <strain evidence="4 5">AZ1-13</strain>
    </source>
</reference>
<evidence type="ECO:0000259" key="3">
    <source>
        <dbReference type="PROSITE" id="PS51186"/>
    </source>
</evidence>
<organism evidence="4 5">
    <name type="scientific">Micromonospora radicis</name>
    <dbReference type="NCBI Taxonomy" id="1894971"/>
    <lineage>
        <taxon>Bacteria</taxon>
        <taxon>Bacillati</taxon>
        <taxon>Actinomycetota</taxon>
        <taxon>Actinomycetes</taxon>
        <taxon>Micromonosporales</taxon>
        <taxon>Micromonosporaceae</taxon>
        <taxon>Micromonospora</taxon>
    </lineage>
</organism>
<dbReference type="InterPro" id="IPR000182">
    <property type="entry name" value="GNAT_dom"/>
</dbReference>
<dbReference type="PROSITE" id="PS51186">
    <property type="entry name" value="GNAT"/>
    <property type="match status" value="1"/>
</dbReference>
<evidence type="ECO:0000256" key="1">
    <source>
        <dbReference type="ARBA" id="ARBA00022679"/>
    </source>
</evidence>
<name>A0A418MPL8_9ACTN</name>
<comment type="caution">
    <text evidence="4">The sequence shown here is derived from an EMBL/GenBank/DDBJ whole genome shotgun (WGS) entry which is preliminary data.</text>
</comment>
<dbReference type="Pfam" id="PF00583">
    <property type="entry name" value="Acetyltransf_1"/>
    <property type="match status" value="1"/>
</dbReference>
<dbReference type="EMBL" id="QXEC01000028">
    <property type="protein sequence ID" value="RIV34443.1"/>
    <property type="molecule type" value="Genomic_DNA"/>
</dbReference>
<dbReference type="AlphaFoldDB" id="A0A418MPL8"/>
<dbReference type="SUPFAM" id="SSF55729">
    <property type="entry name" value="Acyl-CoA N-acyltransferases (Nat)"/>
    <property type="match status" value="1"/>
</dbReference>
<keyword evidence="5" id="KW-1185">Reference proteome</keyword>
<evidence type="ECO:0000313" key="5">
    <source>
        <dbReference type="Proteomes" id="UP000283832"/>
    </source>
</evidence>
<dbReference type="OrthoDB" id="5243635at2"/>
<dbReference type="GO" id="GO:0016747">
    <property type="term" value="F:acyltransferase activity, transferring groups other than amino-acyl groups"/>
    <property type="evidence" value="ECO:0007669"/>
    <property type="project" value="InterPro"/>
</dbReference>
<protein>
    <submittedName>
        <fullName evidence="4">GNAT family N-acetyltransferase</fullName>
    </submittedName>
</protein>
<evidence type="ECO:0000313" key="4">
    <source>
        <dbReference type="EMBL" id="RIV34443.1"/>
    </source>
</evidence>
<gene>
    <name evidence="4" type="ORF">D2L64_22750</name>
</gene>
<feature type="domain" description="N-acetyltransferase" evidence="3">
    <location>
        <begin position="3"/>
        <end position="169"/>
    </location>
</feature>
<dbReference type="PANTHER" id="PTHR43877:SF2">
    <property type="entry name" value="AMINOALKYLPHOSPHONATE N-ACETYLTRANSFERASE-RELATED"/>
    <property type="match status" value="1"/>
</dbReference>
<proteinExistence type="predicted"/>